<gene>
    <name evidence="1" type="ORF">GGQ64_005343</name>
</gene>
<dbReference type="Proteomes" id="UP000574761">
    <property type="component" value="Unassembled WGS sequence"/>
</dbReference>
<comment type="caution">
    <text evidence="1">The sequence shown here is derived from an EMBL/GenBank/DDBJ whole genome shotgun (WGS) entry which is preliminary data.</text>
</comment>
<name>A0A7W6DF27_9HYPH</name>
<dbReference type="EMBL" id="JACIEE010000015">
    <property type="protein sequence ID" value="MBB3980096.1"/>
    <property type="molecule type" value="Genomic_DNA"/>
</dbReference>
<sequence length="239" mass="26827">MARGVAFSELILQLRAELRRSQSPAVGVEDIASLKQTLNRNAQVLAMRRNWEFLLRKFPRITLNGGQRYYDLPAGLDLERITVAKVKYGGSFYHLRRGINFEDYEAFDPEENERSSPALKWGTQFDITANRTQVEIWPLPDSSAQYLYFEGYQRADTMVSDSDLCLVDDIVVVLLSAAELLMPVDAAGAKAKVDIANEHLRLLGVRASLSDQSPVQIGLQSGRDRYESGRAVVRISGMD</sequence>
<protein>
    <submittedName>
        <fullName evidence="1">Uncharacterized protein</fullName>
    </submittedName>
</protein>
<accession>A0A7W6DF27</accession>
<organism evidence="1 2">
    <name type="scientific">Mycoplana azooxidifex</name>
    <dbReference type="NCBI Taxonomy" id="1636188"/>
    <lineage>
        <taxon>Bacteria</taxon>
        <taxon>Pseudomonadati</taxon>
        <taxon>Pseudomonadota</taxon>
        <taxon>Alphaproteobacteria</taxon>
        <taxon>Hyphomicrobiales</taxon>
        <taxon>Rhizobiaceae</taxon>
        <taxon>Mycoplana</taxon>
    </lineage>
</organism>
<proteinExistence type="predicted"/>
<dbReference type="AlphaFoldDB" id="A0A7W6DF27"/>
<reference evidence="1 2" key="1">
    <citation type="submission" date="2020-08" db="EMBL/GenBank/DDBJ databases">
        <title>Genomic Encyclopedia of Type Strains, Phase IV (KMG-IV): sequencing the most valuable type-strain genomes for metagenomic binning, comparative biology and taxonomic classification.</title>
        <authorList>
            <person name="Goeker M."/>
        </authorList>
    </citation>
    <scope>NUCLEOTIDE SEQUENCE [LARGE SCALE GENOMIC DNA]</scope>
    <source>
        <strain evidence="1 2">DSM 100211</strain>
    </source>
</reference>
<dbReference type="InterPro" id="IPR056209">
    <property type="entry name" value="SU10_adaptor"/>
</dbReference>
<keyword evidence="2" id="KW-1185">Reference proteome</keyword>
<evidence type="ECO:0000313" key="2">
    <source>
        <dbReference type="Proteomes" id="UP000574761"/>
    </source>
</evidence>
<evidence type="ECO:0000313" key="1">
    <source>
        <dbReference type="EMBL" id="MBB3980096.1"/>
    </source>
</evidence>
<dbReference type="RefSeq" id="WP_183808249.1">
    <property type="nucleotide sequence ID" value="NZ_JACIEE010000015.1"/>
</dbReference>
<dbReference type="Pfam" id="PF24175">
    <property type="entry name" value="SU10_adaptor"/>
    <property type="match status" value="1"/>
</dbReference>